<dbReference type="RefSeq" id="WP_095723290.1">
    <property type="nucleotide sequence ID" value="NZ_NTFS01000243.1"/>
</dbReference>
<dbReference type="EC" id="3.5.4.19" evidence="3"/>
<keyword evidence="6" id="KW-0368">Histidine biosynthesis</keyword>
<evidence type="ECO:0000256" key="3">
    <source>
        <dbReference type="ARBA" id="ARBA00012721"/>
    </source>
</evidence>
<protein>
    <recommendedName>
        <fullName evidence="3">phosphoribosyl-AMP cyclohydrolase</fullName>
        <ecNumber evidence="3">3.5.4.19</ecNumber>
    </recommendedName>
</protein>
<dbReference type="OrthoDB" id="9795769at2"/>
<organism evidence="8 9">
    <name type="scientific">Brunnivagina elsteri CCALA 953</name>
    <dbReference type="NCBI Taxonomy" id="987040"/>
    <lineage>
        <taxon>Bacteria</taxon>
        <taxon>Bacillati</taxon>
        <taxon>Cyanobacteriota</taxon>
        <taxon>Cyanophyceae</taxon>
        <taxon>Nostocales</taxon>
        <taxon>Calotrichaceae</taxon>
        <taxon>Brunnivagina</taxon>
    </lineage>
</organism>
<dbReference type="AlphaFoldDB" id="A0A2A2TFD2"/>
<evidence type="ECO:0000256" key="6">
    <source>
        <dbReference type="ARBA" id="ARBA00023102"/>
    </source>
</evidence>
<evidence type="ECO:0000256" key="2">
    <source>
        <dbReference type="ARBA" id="ARBA00005169"/>
    </source>
</evidence>
<keyword evidence="5" id="KW-0378">Hydrolase</keyword>
<keyword evidence="9" id="KW-1185">Reference proteome</keyword>
<evidence type="ECO:0000256" key="4">
    <source>
        <dbReference type="ARBA" id="ARBA00022605"/>
    </source>
</evidence>
<dbReference type="SUPFAM" id="SSF141734">
    <property type="entry name" value="HisI-like"/>
    <property type="match status" value="1"/>
</dbReference>
<dbReference type="InterPro" id="IPR038019">
    <property type="entry name" value="PRib_AMP_CycHydrolase_sf"/>
</dbReference>
<evidence type="ECO:0000256" key="1">
    <source>
        <dbReference type="ARBA" id="ARBA00000024"/>
    </source>
</evidence>
<dbReference type="UniPathway" id="UPA00031">
    <property type="reaction ID" value="UER00008"/>
</dbReference>
<dbReference type="Gene3D" id="3.10.20.810">
    <property type="entry name" value="Phosphoribosyl-AMP cyclohydrolase"/>
    <property type="match status" value="1"/>
</dbReference>
<evidence type="ECO:0000259" key="7">
    <source>
        <dbReference type="Pfam" id="PF01502"/>
    </source>
</evidence>
<accession>A0A2A2TFD2</accession>
<evidence type="ECO:0000313" key="8">
    <source>
        <dbReference type="EMBL" id="PAX52401.1"/>
    </source>
</evidence>
<comment type="pathway">
    <text evidence="2">Amino-acid biosynthesis; L-histidine biosynthesis; L-histidine from 5-phospho-alpha-D-ribose 1-diphosphate: step 3/9.</text>
</comment>
<dbReference type="GO" id="GO:0004635">
    <property type="term" value="F:phosphoribosyl-AMP cyclohydrolase activity"/>
    <property type="evidence" value="ECO:0007669"/>
    <property type="project" value="UniProtKB-EC"/>
</dbReference>
<sequence>MNQLFNPRISVEQVEEGSQLAPKFDSDGLIPVVTTDVNTGEVLMHAYMNEEALVKTIETGEAHYYSRGIANYVALASHSASIANCVDRWSLFSFYSPHTGIINKKAAGINQLPSSQNCD</sequence>
<dbReference type="EMBL" id="NTFS01000243">
    <property type="protein sequence ID" value="PAX52401.1"/>
    <property type="molecule type" value="Genomic_DNA"/>
</dbReference>
<dbReference type="PANTHER" id="PTHR42945">
    <property type="entry name" value="HISTIDINE BIOSYNTHESIS BIFUNCTIONAL PROTEIN"/>
    <property type="match status" value="1"/>
</dbReference>
<dbReference type="PANTHER" id="PTHR42945:SF1">
    <property type="entry name" value="HISTIDINE BIOSYNTHESIS BIFUNCTIONAL PROTEIN HIS7"/>
    <property type="match status" value="1"/>
</dbReference>
<reference evidence="8 9" key="1">
    <citation type="submission" date="2017-08" db="EMBL/GenBank/DDBJ databases">
        <title>Draft genome sequence of filamentous cyanobacterium Calothrix elsteri CCALA 953.</title>
        <authorList>
            <person name="Gagunashvili A.N."/>
            <person name="Elster J."/>
            <person name="Andresson O.S."/>
        </authorList>
    </citation>
    <scope>NUCLEOTIDE SEQUENCE [LARGE SCALE GENOMIC DNA]</scope>
    <source>
        <strain evidence="8 9">CCALA 953</strain>
    </source>
</reference>
<feature type="domain" description="Phosphoribosyl-AMP cyclohydrolase" evidence="7">
    <location>
        <begin position="44"/>
        <end position="67"/>
    </location>
</feature>
<evidence type="ECO:0000256" key="5">
    <source>
        <dbReference type="ARBA" id="ARBA00022801"/>
    </source>
</evidence>
<gene>
    <name evidence="8" type="ORF">CK510_19530</name>
</gene>
<dbReference type="InterPro" id="IPR002496">
    <property type="entry name" value="PRib_AMP_CycHydrolase_dom"/>
</dbReference>
<name>A0A2A2TFD2_9CYAN</name>
<keyword evidence="4" id="KW-0028">Amino-acid biosynthesis</keyword>
<comment type="catalytic activity">
    <reaction evidence="1">
        <text>1-(5-phospho-beta-D-ribosyl)-5'-AMP + H2O = 1-(5-phospho-beta-D-ribosyl)-5-[(5-phospho-beta-D-ribosylamino)methylideneamino]imidazole-4-carboxamide</text>
        <dbReference type="Rhea" id="RHEA:20049"/>
        <dbReference type="ChEBI" id="CHEBI:15377"/>
        <dbReference type="ChEBI" id="CHEBI:58435"/>
        <dbReference type="ChEBI" id="CHEBI:59457"/>
        <dbReference type="EC" id="3.5.4.19"/>
    </reaction>
</comment>
<dbReference type="Proteomes" id="UP000218238">
    <property type="component" value="Unassembled WGS sequence"/>
</dbReference>
<proteinExistence type="predicted"/>
<comment type="caution">
    <text evidence="8">The sequence shown here is derived from an EMBL/GenBank/DDBJ whole genome shotgun (WGS) entry which is preliminary data.</text>
</comment>
<evidence type="ECO:0000313" key="9">
    <source>
        <dbReference type="Proteomes" id="UP000218238"/>
    </source>
</evidence>
<dbReference type="GO" id="GO:0000105">
    <property type="term" value="P:L-histidine biosynthetic process"/>
    <property type="evidence" value="ECO:0007669"/>
    <property type="project" value="UniProtKB-UniPathway"/>
</dbReference>
<dbReference type="Pfam" id="PF01502">
    <property type="entry name" value="PRA-CH"/>
    <property type="match status" value="1"/>
</dbReference>